<keyword evidence="2" id="KW-0472">Membrane</keyword>
<organism evidence="4 5">
    <name type="scientific">Paracoccus haematequi</name>
    <dbReference type="NCBI Taxonomy" id="2491866"/>
    <lineage>
        <taxon>Bacteria</taxon>
        <taxon>Pseudomonadati</taxon>
        <taxon>Pseudomonadota</taxon>
        <taxon>Alphaproteobacteria</taxon>
        <taxon>Rhodobacterales</taxon>
        <taxon>Paracoccaceae</taxon>
        <taxon>Paracoccus</taxon>
    </lineage>
</organism>
<keyword evidence="2" id="KW-1133">Transmembrane helix</keyword>
<dbReference type="InterPro" id="IPR036465">
    <property type="entry name" value="vWFA_dom_sf"/>
</dbReference>
<evidence type="ECO:0000313" key="5">
    <source>
        <dbReference type="Proteomes" id="UP000270743"/>
    </source>
</evidence>
<evidence type="ECO:0000256" key="1">
    <source>
        <dbReference type="SAM" id="MobiDB-lite"/>
    </source>
</evidence>
<accession>A0A447IKW4</accession>
<sequence>MRVRVILPAIAAILAGMAMIGPGLTRPQRLTDALVVVDITRSMNTRDMEGGSRLDYARRALTDWIATRPCGSRIGLALFTERRSLTLFEPVEICADFASIKGAMDGLDWRMAWEGDSMIQKGLDHALRRAGGLGVPLIFVTDGQEAPPLPYSGAARFAGDSPGGLILGVGGDQPAPIPKFDDLGREAGFYEPGDVQHAPARLGAPPPDAAQRPGWHPRNNPYGESDLDGSEHLSALRAEYLADLAAERGLGFLRLSDGPAAIDRALAVHAPGKTVPATRSLSPPLAAAALVLLLTLWVIGGRRVSLTRQDIT</sequence>
<dbReference type="CDD" id="cd00198">
    <property type="entry name" value="vWFA"/>
    <property type="match status" value="1"/>
</dbReference>
<feature type="region of interest" description="Disordered" evidence="1">
    <location>
        <begin position="195"/>
        <end position="224"/>
    </location>
</feature>
<reference evidence="4 5" key="1">
    <citation type="submission" date="2018-12" db="EMBL/GenBank/DDBJ databases">
        <authorList>
            <person name="Criscuolo A."/>
        </authorList>
    </citation>
    <scope>NUCLEOTIDE SEQUENCE [LARGE SCALE GENOMIC DNA]</scope>
    <source>
        <strain evidence="4">ACIP1116241</strain>
    </source>
</reference>
<dbReference type="SMART" id="SM00327">
    <property type="entry name" value="VWA"/>
    <property type="match status" value="1"/>
</dbReference>
<dbReference type="Gene3D" id="3.40.50.410">
    <property type="entry name" value="von Willebrand factor, type A domain"/>
    <property type="match status" value="1"/>
</dbReference>
<dbReference type="Pfam" id="PF13519">
    <property type="entry name" value="VWA_2"/>
    <property type="match status" value="1"/>
</dbReference>
<feature type="transmembrane region" description="Helical" evidence="2">
    <location>
        <begin position="281"/>
        <end position="299"/>
    </location>
</feature>
<dbReference type="AlphaFoldDB" id="A0A447IKW4"/>
<protein>
    <recommendedName>
        <fullName evidence="3">VWFA domain-containing protein</fullName>
    </recommendedName>
</protein>
<dbReference type="RefSeq" id="WP_241232702.1">
    <property type="nucleotide sequence ID" value="NZ_UZWE01000025.1"/>
</dbReference>
<dbReference type="Proteomes" id="UP000270743">
    <property type="component" value="Unassembled WGS sequence"/>
</dbReference>
<evidence type="ECO:0000256" key="2">
    <source>
        <dbReference type="SAM" id="Phobius"/>
    </source>
</evidence>
<dbReference type="EMBL" id="UZWE01000025">
    <property type="protein sequence ID" value="VDS08187.1"/>
    <property type="molecule type" value="Genomic_DNA"/>
</dbReference>
<name>A0A447IKW4_9RHOB</name>
<feature type="domain" description="VWFA" evidence="3">
    <location>
        <begin position="30"/>
        <end position="203"/>
    </location>
</feature>
<keyword evidence="5" id="KW-1185">Reference proteome</keyword>
<gene>
    <name evidence="4" type="ORF">PARHAE_01370</name>
</gene>
<dbReference type="SUPFAM" id="SSF53300">
    <property type="entry name" value="vWA-like"/>
    <property type="match status" value="1"/>
</dbReference>
<proteinExistence type="predicted"/>
<keyword evidence="2" id="KW-0812">Transmembrane</keyword>
<dbReference type="InterPro" id="IPR002035">
    <property type="entry name" value="VWF_A"/>
</dbReference>
<evidence type="ECO:0000259" key="3">
    <source>
        <dbReference type="SMART" id="SM00327"/>
    </source>
</evidence>
<evidence type="ECO:0000313" key="4">
    <source>
        <dbReference type="EMBL" id="VDS08187.1"/>
    </source>
</evidence>